<evidence type="ECO:0000256" key="2">
    <source>
        <dbReference type="ARBA" id="ARBA00012438"/>
    </source>
</evidence>
<dbReference type="InterPro" id="IPR000014">
    <property type="entry name" value="PAS"/>
</dbReference>
<dbReference type="InterPro" id="IPR004358">
    <property type="entry name" value="Sig_transdc_His_kin-like_C"/>
</dbReference>
<dbReference type="AlphaFoldDB" id="A0A4R3LHN3"/>
<keyword evidence="6" id="KW-0808">Transferase</keyword>
<keyword evidence="4" id="KW-1133">Transmembrane helix</keyword>
<dbReference type="CDD" id="cd00075">
    <property type="entry name" value="HATPase"/>
    <property type="match status" value="1"/>
</dbReference>
<organism evidence="6 7">
    <name type="scientific">Pseudofulvimonas gallinarii</name>
    <dbReference type="NCBI Taxonomy" id="634155"/>
    <lineage>
        <taxon>Bacteria</taxon>
        <taxon>Pseudomonadati</taxon>
        <taxon>Pseudomonadota</taxon>
        <taxon>Gammaproteobacteria</taxon>
        <taxon>Lysobacterales</taxon>
        <taxon>Rhodanobacteraceae</taxon>
        <taxon>Pseudofulvimonas</taxon>
    </lineage>
</organism>
<dbReference type="EMBL" id="SMAF01000010">
    <property type="protein sequence ID" value="TCS97954.1"/>
    <property type="molecule type" value="Genomic_DNA"/>
</dbReference>
<dbReference type="EC" id="2.7.13.3" evidence="2"/>
<evidence type="ECO:0000256" key="4">
    <source>
        <dbReference type="SAM" id="Phobius"/>
    </source>
</evidence>
<accession>A0A4R3LHN3</accession>
<keyword evidence="3" id="KW-0597">Phosphoprotein</keyword>
<evidence type="ECO:0000256" key="1">
    <source>
        <dbReference type="ARBA" id="ARBA00000085"/>
    </source>
</evidence>
<dbReference type="SUPFAM" id="SSF47384">
    <property type="entry name" value="Homodimeric domain of signal transducing histidine kinase"/>
    <property type="match status" value="1"/>
</dbReference>
<dbReference type="PROSITE" id="PS50109">
    <property type="entry name" value="HIS_KIN"/>
    <property type="match status" value="1"/>
</dbReference>
<comment type="caution">
    <text evidence="6">The sequence shown here is derived from an EMBL/GenBank/DDBJ whole genome shotgun (WGS) entry which is preliminary data.</text>
</comment>
<feature type="transmembrane region" description="Helical" evidence="4">
    <location>
        <begin position="41"/>
        <end position="58"/>
    </location>
</feature>
<comment type="catalytic activity">
    <reaction evidence="1">
        <text>ATP + protein L-histidine = ADP + protein N-phospho-L-histidine.</text>
        <dbReference type="EC" id="2.7.13.3"/>
    </reaction>
</comment>
<dbReference type="Proteomes" id="UP000294599">
    <property type="component" value="Unassembled WGS sequence"/>
</dbReference>
<dbReference type="InterPro" id="IPR003594">
    <property type="entry name" value="HATPase_dom"/>
</dbReference>
<evidence type="ECO:0000256" key="3">
    <source>
        <dbReference type="ARBA" id="ARBA00022553"/>
    </source>
</evidence>
<feature type="transmembrane region" description="Helical" evidence="4">
    <location>
        <begin position="147"/>
        <end position="166"/>
    </location>
</feature>
<dbReference type="InterPro" id="IPR005467">
    <property type="entry name" value="His_kinase_dom"/>
</dbReference>
<feature type="transmembrane region" description="Helical" evidence="4">
    <location>
        <begin position="172"/>
        <end position="193"/>
    </location>
</feature>
<dbReference type="PANTHER" id="PTHR43065">
    <property type="entry name" value="SENSOR HISTIDINE KINASE"/>
    <property type="match status" value="1"/>
</dbReference>
<dbReference type="Gene3D" id="1.10.287.130">
    <property type="match status" value="1"/>
</dbReference>
<feature type="transmembrane region" description="Helical" evidence="4">
    <location>
        <begin position="70"/>
        <end position="88"/>
    </location>
</feature>
<protein>
    <recommendedName>
        <fullName evidence="2">histidine kinase</fullName>
        <ecNumber evidence="2">2.7.13.3</ecNumber>
    </recommendedName>
</protein>
<dbReference type="InterPro" id="IPR003661">
    <property type="entry name" value="HisK_dim/P_dom"/>
</dbReference>
<name>A0A4R3LHN3_9GAMM</name>
<reference evidence="6 7" key="1">
    <citation type="submission" date="2019-03" db="EMBL/GenBank/DDBJ databases">
        <title>Genomic Encyclopedia of Type Strains, Phase IV (KMG-IV): sequencing the most valuable type-strain genomes for metagenomic binning, comparative biology and taxonomic classification.</title>
        <authorList>
            <person name="Goeker M."/>
        </authorList>
    </citation>
    <scope>NUCLEOTIDE SEQUENCE [LARGE SCALE GENOMIC DNA]</scope>
    <source>
        <strain evidence="6 7">DSM 21944</strain>
    </source>
</reference>
<dbReference type="GO" id="GO:0000155">
    <property type="term" value="F:phosphorelay sensor kinase activity"/>
    <property type="evidence" value="ECO:0007669"/>
    <property type="project" value="InterPro"/>
</dbReference>
<sequence length="558" mass="61274">MVSGLKTASGNSEGLRQAFARLVQSGQIAQPSQRERNYLRAYRLLLALLAVVLTFAAYDRAWIRFDDLHVTRAMALAYFGAAVVLVLYGVYERITAPTELVLGLLLDVAAVSLAMMFSRGMESALPLLLLVSLAGTAHYLPVRLGMGAAALSVIAMLVAMFSHGISEGMDHATANAAAIGVVCFVVAAVASLIGTRARDAEALAAQRGADLLDMDRLNDLVVQRMRTGVLVVDRGARIQRMNESAWRMLGSPRRGESQLATISPHLDRAWRAWISGGEQPHTHSPLAEGGDPVLPRFLRLFSDRDDFTVVFMEDTRLLDLRAEELTLDTLGRLSASIAHELRNPLAAIQQSGQLLAESSDLPARDKRLVEIIGRHSQRLERIVRGVLDLAKRERAKPETIELETWLTTYLDEFRMTRLPEGDELVFNSPSKECEVVFDLVHLEQVVSNLLGNAMNYGRCEERPLVITVTLVASDGRAPIELHIADNGRGIPDDRIDQAFKPFYTTGAHGTGLGLYLCRQLCEGNGADLDYEPADDEPGACFVMRFHRRDLLGPADAEA</sequence>
<dbReference type="InterPro" id="IPR036097">
    <property type="entry name" value="HisK_dim/P_sf"/>
</dbReference>
<dbReference type="Pfam" id="PF25323">
    <property type="entry name" value="6TM_PilS"/>
    <property type="match status" value="1"/>
</dbReference>
<dbReference type="InterPro" id="IPR036890">
    <property type="entry name" value="HATPase_C_sf"/>
</dbReference>
<evidence type="ECO:0000313" key="7">
    <source>
        <dbReference type="Proteomes" id="UP000294599"/>
    </source>
</evidence>
<dbReference type="Pfam" id="PF13188">
    <property type="entry name" value="PAS_8"/>
    <property type="match status" value="1"/>
</dbReference>
<dbReference type="PANTHER" id="PTHR43065:SF52">
    <property type="entry name" value="SENSOR PROTEIN KINASE PILS"/>
    <property type="match status" value="1"/>
</dbReference>
<dbReference type="Gene3D" id="3.30.565.10">
    <property type="entry name" value="Histidine kinase-like ATPase, C-terminal domain"/>
    <property type="match status" value="1"/>
</dbReference>
<dbReference type="Pfam" id="PF02518">
    <property type="entry name" value="HATPase_c"/>
    <property type="match status" value="1"/>
</dbReference>
<keyword evidence="4" id="KW-0812">Transmembrane</keyword>
<dbReference type="SUPFAM" id="SSF55874">
    <property type="entry name" value="ATPase domain of HSP90 chaperone/DNA topoisomerase II/histidine kinase"/>
    <property type="match status" value="1"/>
</dbReference>
<gene>
    <name evidence="6" type="ORF">EDC25_11015</name>
</gene>
<feature type="domain" description="Histidine kinase" evidence="5">
    <location>
        <begin position="336"/>
        <end position="549"/>
    </location>
</feature>
<keyword evidence="4" id="KW-0472">Membrane</keyword>
<dbReference type="PRINTS" id="PR00344">
    <property type="entry name" value="BCTRLSENSOR"/>
</dbReference>
<dbReference type="CDD" id="cd00082">
    <property type="entry name" value="HisKA"/>
    <property type="match status" value="1"/>
</dbReference>
<evidence type="ECO:0000259" key="5">
    <source>
        <dbReference type="PROSITE" id="PS50109"/>
    </source>
</evidence>
<dbReference type="Pfam" id="PF00512">
    <property type="entry name" value="HisKA"/>
    <property type="match status" value="1"/>
</dbReference>
<keyword evidence="7" id="KW-1185">Reference proteome</keyword>
<keyword evidence="6" id="KW-0418">Kinase</keyword>
<feature type="transmembrane region" description="Helical" evidence="4">
    <location>
        <begin position="100"/>
        <end position="117"/>
    </location>
</feature>
<dbReference type="SMART" id="SM00388">
    <property type="entry name" value="HisKA"/>
    <property type="match status" value="1"/>
</dbReference>
<dbReference type="SMART" id="SM00387">
    <property type="entry name" value="HATPase_c"/>
    <property type="match status" value="1"/>
</dbReference>
<proteinExistence type="predicted"/>
<evidence type="ECO:0000313" key="6">
    <source>
        <dbReference type="EMBL" id="TCS97954.1"/>
    </source>
</evidence>